<keyword evidence="17" id="KW-1185">Reference proteome</keyword>
<keyword evidence="7" id="KW-0756">Sterol biosynthesis</keyword>
<dbReference type="PANTHER" id="PTHR14207">
    <property type="entry name" value="STEROL ISOMERASE"/>
    <property type="match status" value="1"/>
</dbReference>
<accession>A0A1V8SA49</accession>
<keyword evidence="8" id="KW-0443">Lipid metabolism</keyword>
<evidence type="ECO:0000256" key="2">
    <source>
        <dbReference type="ARBA" id="ARBA00008337"/>
    </source>
</evidence>
<evidence type="ECO:0000256" key="5">
    <source>
        <dbReference type="ARBA" id="ARBA00022955"/>
    </source>
</evidence>
<reference evidence="17" key="1">
    <citation type="submission" date="2017-03" db="EMBL/GenBank/DDBJ databases">
        <title>Genomes of endolithic fungi from Antarctica.</title>
        <authorList>
            <person name="Coleine C."/>
            <person name="Masonjones S."/>
            <person name="Stajich J.E."/>
        </authorList>
    </citation>
    <scope>NUCLEOTIDE SEQUENCE [LARGE SCALE GENOMIC DNA]</scope>
    <source>
        <strain evidence="17">CCFEE 5527</strain>
    </source>
</reference>
<dbReference type="PANTHER" id="PTHR14207:SF0">
    <property type="entry name" value="3-BETA-HYDROXYSTEROID-DELTA(8),DELTA(7)-ISOMERASE"/>
    <property type="match status" value="1"/>
</dbReference>
<comment type="caution">
    <text evidence="16">The sequence shown here is derived from an EMBL/GenBank/DDBJ whole genome shotgun (WGS) entry which is preliminary data.</text>
</comment>
<dbReference type="GO" id="GO:0005783">
    <property type="term" value="C:endoplasmic reticulum"/>
    <property type="evidence" value="ECO:0007669"/>
    <property type="project" value="TreeGrafter"/>
</dbReference>
<comment type="subcellular location">
    <subcellularLocation>
        <location evidence="1">Membrane</location>
        <topology evidence="1">Multi-pass membrane protein</topology>
    </subcellularLocation>
</comment>
<keyword evidence="9 13" id="KW-0472">Membrane</keyword>
<evidence type="ECO:0000256" key="13">
    <source>
        <dbReference type="PROSITE-ProRule" id="PRU01087"/>
    </source>
</evidence>
<evidence type="ECO:0000313" key="16">
    <source>
        <dbReference type="EMBL" id="OQN96016.1"/>
    </source>
</evidence>
<comment type="similarity">
    <text evidence="2">Belongs to the EBP family.</text>
</comment>
<dbReference type="GO" id="GO:0047750">
    <property type="term" value="F:cholestenol delta-isomerase activity"/>
    <property type="evidence" value="ECO:0007669"/>
    <property type="project" value="InterPro"/>
</dbReference>
<dbReference type="Proteomes" id="UP000192596">
    <property type="component" value="Unassembled WGS sequence"/>
</dbReference>
<evidence type="ECO:0000256" key="4">
    <source>
        <dbReference type="ARBA" id="ARBA00022692"/>
    </source>
</evidence>
<keyword evidence="5" id="KW-0752">Steroid biosynthesis</keyword>
<proteinExistence type="inferred from homology"/>
<keyword evidence="12" id="KW-0413">Isomerase</keyword>
<evidence type="ECO:0000256" key="9">
    <source>
        <dbReference type="ARBA" id="ARBA00023136"/>
    </source>
</evidence>
<keyword evidence="3" id="KW-0444">Lipid biosynthesis</keyword>
<dbReference type="GO" id="GO:0016126">
    <property type="term" value="P:sterol biosynthetic process"/>
    <property type="evidence" value="ECO:0007669"/>
    <property type="project" value="UniProtKB-KW"/>
</dbReference>
<evidence type="ECO:0000256" key="6">
    <source>
        <dbReference type="ARBA" id="ARBA00022989"/>
    </source>
</evidence>
<keyword evidence="11" id="KW-0753">Steroid metabolism</keyword>
<feature type="transmembrane region" description="Helical" evidence="14">
    <location>
        <begin position="40"/>
        <end position="63"/>
    </location>
</feature>
<feature type="transmembrane region" description="Helical" evidence="14">
    <location>
        <begin position="160"/>
        <end position="180"/>
    </location>
</feature>
<dbReference type="InParanoid" id="A0A1V8SA49"/>
<dbReference type="Pfam" id="PF05241">
    <property type="entry name" value="EBP"/>
    <property type="match status" value="1"/>
</dbReference>
<evidence type="ECO:0000313" key="17">
    <source>
        <dbReference type="Proteomes" id="UP000192596"/>
    </source>
</evidence>
<gene>
    <name evidence="16" type="ORF">B0A48_18007</name>
</gene>
<sequence>MAAAAAALALNKTANSVLYPPHPYYPLDALVNGYVENKDGVPYLLTLFFGACAILFTATYFVGQSVTPKLNRVELFSTMWFVLSGAIHLVFEGYYALNFANMGEKQTILGQLWKEYAFSDSRYLTQNAFVLCMESVTAAFWGPGCLIVAYMIVVRHPMRYPLQMLVSGGQFYGDVLYYATCGFDHFVWGKTYARPEPFYFWFYFFFMNFIWIVIPGYLIIEGSIVSARAIDKAQRQEKGKKVQ</sequence>
<dbReference type="GO" id="GO:0004769">
    <property type="term" value="F:steroid Delta-isomerase activity"/>
    <property type="evidence" value="ECO:0007669"/>
    <property type="project" value="TreeGrafter"/>
</dbReference>
<feature type="domain" description="EXPERA" evidence="15">
    <location>
        <begin position="73"/>
        <end position="219"/>
    </location>
</feature>
<keyword evidence="6 13" id="KW-1133">Transmembrane helix</keyword>
<name>A0A1V8SA49_9PEZI</name>
<dbReference type="AlphaFoldDB" id="A0A1V8SA49"/>
<dbReference type="InterPro" id="IPR033118">
    <property type="entry name" value="EXPERA"/>
</dbReference>
<feature type="transmembrane region" description="Helical" evidence="14">
    <location>
        <begin position="75"/>
        <end position="97"/>
    </location>
</feature>
<dbReference type="PROSITE" id="PS51751">
    <property type="entry name" value="EXPERA"/>
    <property type="match status" value="1"/>
</dbReference>
<evidence type="ECO:0000256" key="8">
    <source>
        <dbReference type="ARBA" id="ARBA00023098"/>
    </source>
</evidence>
<dbReference type="GO" id="GO:0000247">
    <property type="term" value="F:C-8 sterol isomerase activity"/>
    <property type="evidence" value="ECO:0007669"/>
    <property type="project" value="TreeGrafter"/>
</dbReference>
<evidence type="ECO:0000256" key="12">
    <source>
        <dbReference type="ARBA" id="ARBA00023235"/>
    </source>
</evidence>
<evidence type="ECO:0000256" key="7">
    <source>
        <dbReference type="ARBA" id="ARBA00023011"/>
    </source>
</evidence>
<keyword evidence="10" id="KW-1207">Sterol metabolism</keyword>
<dbReference type="STRING" id="1507870.A0A1V8SA49"/>
<dbReference type="InterPro" id="IPR007905">
    <property type="entry name" value="EBP"/>
</dbReference>
<dbReference type="EMBL" id="NAJO01000074">
    <property type="protein sequence ID" value="OQN96016.1"/>
    <property type="molecule type" value="Genomic_DNA"/>
</dbReference>
<evidence type="ECO:0000259" key="15">
    <source>
        <dbReference type="PROSITE" id="PS51751"/>
    </source>
</evidence>
<dbReference type="GO" id="GO:0016020">
    <property type="term" value="C:membrane"/>
    <property type="evidence" value="ECO:0007669"/>
    <property type="project" value="UniProtKB-SubCell"/>
</dbReference>
<organism evidence="16 17">
    <name type="scientific">Cryoendolithus antarcticus</name>
    <dbReference type="NCBI Taxonomy" id="1507870"/>
    <lineage>
        <taxon>Eukaryota</taxon>
        <taxon>Fungi</taxon>
        <taxon>Dikarya</taxon>
        <taxon>Ascomycota</taxon>
        <taxon>Pezizomycotina</taxon>
        <taxon>Dothideomycetes</taxon>
        <taxon>Dothideomycetidae</taxon>
        <taxon>Cladosporiales</taxon>
        <taxon>Cladosporiaceae</taxon>
        <taxon>Cryoendolithus</taxon>
    </lineage>
</organism>
<feature type="transmembrane region" description="Helical" evidence="14">
    <location>
        <begin position="128"/>
        <end position="153"/>
    </location>
</feature>
<evidence type="ECO:0000256" key="3">
    <source>
        <dbReference type="ARBA" id="ARBA00022516"/>
    </source>
</evidence>
<keyword evidence="4 13" id="KW-0812">Transmembrane</keyword>
<dbReference type="OrthoDB" id="58557at2759"/>
<protein>
    <recommendedName>
        <fullName evidence="15">EXPERA domain-containing protein</fullName>
    </recommendedName>
</protein>
<evidence type="ECO:0000256" key="10">
    <source>
        <dbReference type="ARBA" id="ARBA00023166"/>
    </source>
</evidence>
<evidence type="ECO:0000256" key="11">
    <source>
        <dbReference type="ARBA" id="ARBA00023221"/>
    </source>
</evidence>
<evidence type="ECO:0000256" key="14">
    <source>
        <dbReference type="SAM" id="Phobius"/>
    </source>
</evidence>
<feature type="transmembrane region" description="Helical" evidence="14">
    <location>
        <begin position="200"/>
        <end position="220"/>
    </location>
</feature>
<evidence type="ECO:0000256" key="1">
    <source>
        <dbReference type="ARBA" id="ARBA00004141"/>
    </source>
</evidence>